<dbReference type="EMBL" id="BMIC01000001">
    <property type="protein sequence ID" value="GFZ83697.1"/>
    <property type="molecule type" value="Genomic_DNA"/>
</dbReference>
<reference evidence="2 3" key="1">
    <citation type="journal article" date="2014" name="Int. J. Syst. Evol. Microbiol.">
        <title>Complete genome sequence of Corynebacterium casei LMG S-19264T (=DSM 44701T), isolated from a smear-ripened cheese.</title>
        <authorList>
            <consortium name="US DOE Joint Genome Institute (JGI-PGF)"/>
            <person name="Walter F."/>
            <person name="Albersmeier A."/>
            <person name="Kalinowski J."/>
            <person name="Ruckert C."/>
        </authorList>
    </citation>
    <scope>NUCLEOTIDE SEQUENCE [LARGE SCALE GENOMIC DNA]</scope>
    <source>
        <strain evidence="2 3">CGMCC 1.15295</strain>
    </source>
</reference>
<keyword evidence="3" id="KW-1185">Reference proteome</keyword>
<protein>
    <recommendedName>
        <fullName evidence="1">Methyltransferase type 11 domain-containing protein</fullName>
    </recommendedName>
</protein>
<accession>A0A8J2TRB9</accession>
<dbReference type="Proteomes" id="UP000598120">
    <property type="component" value="Unassembled WGS sequence"/>
</dbReference>
<dbReference type="InterPro" id="IPR029063">
    <property type="entry name" value="SAM-dependent_MTases_sf"/>
</dbReference>
<dbReference type="InterPro" id="IPR013216">
    <property type="entry name" value="Methyltransf_11"/>
</dbReference>
<evidence type="ECO:0000259" key="1">
    <source>
        <dbReference type="Pfam" id="PF08241"/>
    </source>
</evidence>
<gene>
    <name evidence="2" type="ORF">GCM10011531_13300</name>
</gene>
<feature type="domain" description="Methyltransferase type 11" evidence="1">
    <location>
        <begin position="71"/>
        <end position="161"/>
    </location>
</feature>
<dbReference type="Gene3D" id="3.40.50.150">
    <property type="entry name" value="Vaccinia Virus protein VP39"/>
    <property type="match status" value="1"/>
</dbReference>
<sequence length="271" mass="32233">MEDYFSGKKLYGDDFSLNKITEWYKQEEEGYSKLESRELELLDKGIYLYEHINKVHGYKYLDKSKTYKNVLGIGSATGHEFLPILDRIENLYILEPSDKLQGQKIKDKKINYVKPEVNGDLIFEDNFFDLVTSFGVLHHIPNVSHVMKEIHRAMNNDGVFMLREPIVSMGDWRYPRYGLTKNERGLPIKYLKKNIKVLNFKTISENYCFTLSSFFSRFTQKFLSKPIYAYKAYVLFDKYLSYCLKWNIKYHTENKFKRVYPQSVFLILKKS</sequence>
<dbReference type="RefSeq" id="WP_188605527.1">
    <property type="nucleotide sequence ID" value="NZ_BMIC01000001.1"/>
</dbReference>
<dbReference type="Pfam" id="PF08241">
    <property type="entry name" value="Methyltransf_11"/>
    <property type="match status" value="1"/>
</dbReference>
<evidence type="ECO:0000313" key="3">
    <source>
        <dbReference type="Proteomes" id="UP000598120"/>
    </source>
</evidence>
<dbReference type="AlphaFoldDB" id="A0A8J2TRB9"/>
<evidence type="ECO:0000313" key="2">
    <source>
        <dbReference type="EMBL" id="GFZ83697.1"/>
    </source>
</evidence>
<dbReference type="GO" id="GO:0008757">
    <property type="term" value="F:S-adenosylmethionine-dependent methyltransferase activity"/>
    <property type="evidence" value="ECO:0007669"/>
    <property type="project" value="InterPro"/>
</dbReference>
<name>A0A8J2TRB9_9FLAO</name>
<comment type="caution">
    <text evidence="2">The sequence shown here is derived from an EMBL/GenBank/DDBJ whole genome shotgun (WGS) entry which is preliminary data.</text>
</comment>
<organism evidence="2 3">
    <name type="scientific">Aquaticitalea lipolytica</name>
    <dbReference type="NCBI Taxonomy" id="1247562"/>
    <lineage>
        <taxon>Bacteria</taxon>
        <taxon>Pseudomonadati</taxon>
        <taxon>Bacteroidota</taxon>
        <taxon>Flavobacteriia</taxon>
        <taxon>Flavobacteriales</taxon>
        <taxon>Flavobacteriaceae</taxon>
        <taxon>Aquaticitalea</taxon>
    </lineage>
</organism>
<dbReference type="SUPFAM" id="SSF53335">
    <property type="entry name" value="S-adenosyl-L-methionine-dependent methyltransferases"/>
    <property type="match status" value="1"/>
</dbReference>
<proteinExistence type="predicted"/>
<dbReference type="CDD" id="cd02440">
    <property type="entry name" value="AdoMet_MTases"/>
    <property type="match status" value="1"/>
</dbReference>